<dbReference type="Proteomes" id="UP000006911">
    <property type="component" value="Unassembled WGS sequence"/>
</dbReference>
<protein>
    <submittedName>
        <fullName evidence="1">(Perigord truffle) hypothetical protein</fullName>
    </submittedName>
</protein>
<dbReference type="GeneID" id="9185724"/>
<dbReference type="RefSeq" id="XP_002837251.1">
    <property type="nucleotide sequence ID" value="XM_002837205.1"/>
</dbReference>
<sequence>MEVVLFLSAGRTAGAVLRRVWSIPPKGFCCCRQRKVYASENI</sequence>
<organism evidence="1 2">
    <name type="scientific">Tuber melanosporum (strain Mel28)</name>
    <name type="common">Perigord black truffle</name>
    <dbReference type="NCBI Taxonomy" id="656061"/>
    <lineage>
        <taxon>Eukaryota</taxon>
        <taxon>Fungi</taxon>
        <taxon>Dikarya</taxon>
        <taxon>Ascomycota</taxon>
        <taxon>Pezizomycotina</taxon>
        <taxon>Pezizomycetes</taxon>
        <taxon>Pezizales</taxon>
        <taxon>Tuberaceae</taxon>
        <taxon>Tuber</taxon>
    </lineage>
</organism>
<reference evidence="1 2" key="1">
    <citation type="journal article" date="2010" name="Nature">
        <title>Perigord black truffle genome uncovers evolutionary origins and mechanisms of symbiosis.</title>
        <authorList>
            <person name="Martin F."/>
            <person name="Kohler A."/>
            <person name="Murat C."/>
            <person name="Balestrini R."/>
            <person name="Coutinho P.M."/>
            <person name="Jaillon O."/>
            <person name="Montanini B."/>
            <person name="Morin E."/>
            <person name="Noel B."/>
            <person name="Percudani R."/>
            <person name="Porcel B."/>
            <person name="Rubini A."/>
            <person name="Amicucci A."/>
            <person name="Amselem J."/>
            <person name="Anthouard V."/>
            <person name="Arcioni S."/>
            <person name="Artiguenave F."/>
            <person name="Aury J.M."/>
            <person name="Ballario P."/>
            <person name="Bolchi A."/>
            <person name="Brenna A."/>
            <person name="Brun A."/>
            <person name="Buee M."/>
            <person name="Cantarel B."/>
            <person name="Chevalier G."/>
            <person name="Couloux A."/>
            <person name="Da Silva C."/>
            <person name="Denoeud F."/>
            <person name="Duplessis S."/>
            <person name="Ghignone S."/>
            <person name="Hilselberger B."/>
            <person name="Iotti M."/>
            <person name="Marcais B."/>
            <person name="Mello A."/>
            <person name="Miranda M."/>
            <person name="Pacioni G."/>
            <person name="Quesneville H."/>
            <person name="Riccioni C."/>
            <person name="Ruotolo R."/>
            <person name="Splivallo R."/>
            <person name="Stocchi V."/>
            <person name="Tisserant E."/>
            <person name="Viscomi A.R."/>
            <person name="Zambonelli A."/>
            <person name="Zampieri E."/>
            <person name="Henrissat B."/>
            <person name="Lebrun M.H."/>
            <person name="Paolocci F."/>
            <person name="Bonfante P."/>
            <person name="Ottonello S."/>
            <person name="Wincker P."/>
        </authorList>
    </citation>
    <scope>NUCLEOTIDE SEQUENCE [LARGE SCALE GENOMIC DNA]</scope>
    <source>
        <strain evidence="1 2">Mel28</strain>
    </source>
</reference>
<dbReference type="EMBL" id="FN430075">
    <property type="protein sequence ID" value="CAZ81442.1"/>
    <property type="molecule type" value="Genomic_DNA"/>
</dbReference>
<evidence type="ECO:0000313" key="1">
    <source>
        <dbReference type="EMBL" id="CAZ81442.1"/>
    </source>
</evidence>
<proteinExistence type="predicted"/>
<accession>D5GA88</accession>
<dbReference type="InParanoid" id="D5GA88"/>
<dbReference type="KEGG" id="tml:GSTUM_00005183001"/>
<dbReference type="AlphaFoldDB" id="D5GA88"/>
<keyword evidence="2" id="KW-1185">Reference proteome</keyword>
<dbReference type="HOGENOM" id="CLU_3260851_0_0_1"/>
<name>D5GA88_TUBMM</name>
<gene>
    <name evidence="1" type="ORF">GSTUM_00005183001</name>
</gene>
<evidence type="ECO:0000313" key="2">
    <source>
        <dbReference type="Proteomes" id="UP000006911"/>
    </source>
</evidence>